<proteinExistence type="predicted"/>
<dbReference type="GO" id="GO:0000160">
    <property type="term" value="P:phosphorelay signal transduction system"/>
    <property type="evidence" value="ECO:0007669"/>
    <property type="project" value="InterPro"/>
</dbReference>
<evidence type="ECO:0000259" key="2">
    <source>
        <dbReference type="PROSITE" id="PS50110"/>
    </source>
</evidence>
<feature type="non-terminal residue" evidence="3">
    <location>
        <position position="80"/>
    </location>
</feature>
<feature type="domain" description="Response regulatory" evidence="2">
    <location>
        <begin position="15"/>
        <end position="80"/>
    </location>
</feature>
<accession>R7TXB2</accession>
<evidence type="ECO:0000313" key="4">
    <source>
        <dbReference type="EnsemblMetazoa" id="CapteP93774"/>
    </source>
</evidence>
<dbReference type="InterPro" id="IPR011006">
    <property type="entry name" value="CheY-like_superfamily"/>
</dbReference>
<sequence>MSYKNDTGLKGYRHRVLLVDDNPGLIGRLQNLFVLKGYLCETALSWREALELISHRAVDLVVCDYRLKGKNGIKLIKEAR</sequence>
<dbReference type="Proteomes" id="UP000014760">
    <property type="component" value="Unassembled WGS sequence"/>
</dbReference>
<gene>
    <name evidence="3" type="ORF">CAPTEDRAFT_93774</name>
</gene>
<dbReference type="Pfam" id="PF00072">
    <property type="entry name" value="Response_reg"/>
    <property type="match status" value="1"/>
</dbReference>
<dbReference type="EnsemblMetazoa" id="CapteT93774">
    <property type="protein sequence ID" value="CapteP93774"/>
    <property type="gene ID" value="CapteG93774"/>
</dbReference>
<reference evidence="3 5" key="2">
    <citation type="journal article" date="2013" name="Nature">
        <title>Insights into bilaterian evolution from three spiralian genomes.</title>
        <authorList>
            <person name="Simakov O."/>
            <person name="Marletaz F."/>
            <person name="Cho S.J."/>
            <person name="Edsinger-Gonzales E."/>
            <person name="Havlak P."/>
            <person name="Hellsten U."/>
            <person name="Kuo D.H."/>
            <person name="Larsson T."/>
            <person name="Lv J."/>
            <person name="Arendt D."/>
            <person name="Savage R."/>
            <person name="Osoegawa K."/>
            <person name="de Jong P."/>
            <person name="Grimwood J."/>
            <person name="Chapman J.A."/>
            <person name="Shapiro H."/>
            <person name="Aerts A."/>
            <person name="Otillar R.P."/>
            <person name="Terry A.Y."/>
            <person name="Boore J.L."/>
            <person name="Grigoriev I.V."/>
            <person name="Lindberg D.R."/>
            <person name="Seaver E.C."/>
            <person name="Weisblat D.A."/>
            <person name="Putnam N.H."/>
            <person name="Rokhsar D.S."/>
        </authorList>
    </citation>
    <scope>NUCLEOTIDE SEQUENCE</scope>
    <source>
        <strain evidence="3 5">I ESC-2004</strain>
    </source>
</reference>
<keyword evidence="5" id="KW-1185">Reference proteome</keyword>
<keyword evidence="1" id="KW-0597">Phosphoprotein</keyword>
<dbReference type="PROSITE" id="PS50110">
    <property type="entry name" value="RESPONSE_REGULATORY"/>
    <property type="match status" value="1"/>
</dbReference>
<evidence type="ECO:0000313" key="5">
    <source>
        <dbReference type="Proteomes" id="UP000014760"/>
    </source>
</evidence>
<name>R7TXB2_CAPTE</name>
<reference evidence="4" key="3">
    <citation type="submission" date="2015-06" db="UniProtKB">
        <authorList>
            <consortium name="EnsemblMetazoa"/>
        </authorList>
    </citation>
    <scope>IDENTIFICATION</scope>
</reference>
<dbReference type="SUPFAM" id="SSF52172">
    <property type="entry name" value="CheY-like"/>
    <property type="match status" value="1"/>
</dbReference>
<dbReference type="Gene3D" id="3.40.50.2300">
    <property type="match status" value="1"/>
</dbReference>
<dbReference type="EMBL" id="KB308020">
    <property type="protein sequence ID" value="ELT98334.1"/>
    <property type="molecule type" value="Genomic_DNA"/>
</dbReference>
<protein>
    <recommendedName>
        <fullName evidence="2">Response regulatory domain-containing protein</fullName>
    </recommendedName>
</protein>
<evidence type="ECO:0000313" key="3">
    <source>
        <dbReference type="EMBL" id="ELT98334.1"/>
    </source>
</evidence>
<reference evidence="5" key="1">
    <citation type="submission" date="2012-12" db="EMBL/GenBank/DDBJ databases">
        <authorList>
            <person name="Hellsten U."/>
            <person name="Grimwood J."/>
            <person name="Chapman J.A."/>
            <person name="Shapiro H."/>
            <person name="Aerts A."/>
            <person name="Otillar R.P."/>
            <person name="Terry A.Y."/>
            <person name="Boore J.L."/>
            <person name="Simakov O."/>
            <person name="Marletaz F."/>
            <person name="Cho S.-J."/>
            <person name="Edsinger-Gonzales E."/>
            <person name="Havlak P."/>
            <person name="Kuo D.-H."/>
            <person name="Larsson T."/>
            <person name="Lv J."/>
            <person name="Arendt D."/>
            <person name="Savage R."/>
            <person name="Osoegawa K."/>
            <person name="de Jong P."/>
            <person name="Lindberg D.R."/>
            <person name="Seaver E.C."/>
            <person name="Weisblat D.A."/>
            <person name="Putnam N.H."/>
            <person name="Grigoriev I.V."/>
            <person name="Rokhsar D.S."/>
        </authorList>
    </citation>
    <scope>NUCLEOTIDE SEQUENCE</scope>
    <source>
        <strain evidence="5">I ESC-2004</strain>
    </source>
</reference>
<evidence type="ECO:0000256" key="1">
    <source>
        <dbReference type="PROSITE-ProRule" id="PRU00169"/>
    </source>
</evidence>
<dbReference type="EMBL" id="AMQN01049079">
    <property type="status" value="NOT_ANNOTATED_CDS"/>
    <property type="molecule type" value="Genomic_DNA"/>
</dbReference>
<dbReference type="AlphaFoldDB" id="R7TXB2"/>
<dbReference type="InterPro" id="IPR001789">
    <property type="entry name" value="Sig_transdc_resp-reg_receiver"/>
</dbReference>
<dbReference type="HOGENOM" id="CLU_2596889_0_0_1"/>
<organism evidence="3">
    <name type="scientific">Capitella teleta</name>
    <name type="common">Polychaete worm</name>
    <dbReference type="NCBI Taxonomy" id="283909"/>
    <lineage>
        <taxon>Eukaryota</taxon>
        <taxon>Metazoa</taxon>
        <taxon>Spiralia</taxon>
        <taxon>Lophotrochozoa</taxon>
        <taxon>Annelida</taxon>
        <taxon>Polychaeta</taxon>
        <taxon>Sedentaria</taxon>
        <taxon>Scolecida</taxon>
        <taxon>Capitellidae</taxon>
        <taxon>Capitella</taxon>
    </lineage>
</organism>
<feature type="modified residue" description="4-aspartylphosphate" evidence="1">
    <location>
        <position position="64"/>
    </location>
</feature>